<sequence>MGKCYNSTVIDAPIERVWQTIKNFHDLSWDSAVVTSTDKVGSKNSDEIGAQRVLNNAFHETLLSIDNSQFNFTYSIDDGPGPVAKDAVQNYIGKVKLSPVTDSNSTFVEWSSSFDSTDPDEVADFCNPIYAGLLASLKLHFS</sequence>
<dbReference type="RefSeq" id="WP_090728811.1">
    <property type="nucleotide sequence ID" value="NZ_FOOU01000010.1"/>
</dbReference>
<dbReference type="Pfam" id="PF10604">
    <property type="entry name" value="Polyketide_cyc2"/>
    <property type="match status" value="1"/>
</dbReference>
<dbReference type="InterPro" id="IPR023393">
    <property type="entry name" value="START-like_dom_sf"/>
</dbReference>
<dbReference type="Gene3D" id="3.30.530.20">
    <property type="match status" value="1"/>
</dbReference>
<keyword evidence="2" id="KW-1185">Reference proteome</keyword>
<proteinExistence type="predicted"/>
<dbReference type="Proteomes" id="UP000198623">
    <property type="component" value="Unassembled WGS sequence"/>
</dbReference>
<evidence type="ECO:0000313" key="2">
    <source>
        <dbReference type="Proteomes" id="UP000198623"/>
    </source>
</evidence>
<gene>
    <name evidence="1" type="ORF">SAMN05216175_110104</name>
</gene>
<dbReference type="PANTHER" id="PTHR39332:SF7">
    <property type="entry name" value="SRPBCC FAMILY PROTEIN"/>
    <property type="match status" value="1"/>
</dbReference>
<dbReference type="OrthoDB" id="1364128at2"/>
<dbReference type="SUPFAM" id="SSF55961">
    <property type="entry name" value="Bet v1-like"/>
    <property type="match status" value="1"/>
</dbReference>
<dbReference type="STRING" id="1045558.SAMN05216175_110104"/>
<dbReference type="CDD" id="cd07821">
    <property type="entry name" value="PYR_PYL_RCAR_like"/>
    <property type="match status" value="1"/>
</dbReference>
<protein>
    <submittedName>
        <fullName evidence="1">Polyketide cyclase / dehydrase and lipid transport</fullName>
    </submittedName>
</protein>
<name>A0A1I2TKE1_9GAMM</name>
<dbReference type="EMBL" id="FOOU01000010">
    <property type="protein sequence ID" value="SFG65338.1"/>
    <property type="molecule type" value="Genomic_DNA"/>
</dbReference>
<accession>A0A1I2TKE1</accession>
<evidence type="ECO:0000313" key="1">
    <source>
        <dbReference type="EMBL" id="SFG65338.1"/>
    </source>
</evidence>
<organism evidence="1 2">
    <name type="scientific">Neptunomonas qingdaonensis</name>
    <dbReference type="NCBI Taxonomy" id="1045558"/>
    <lineage>
        <taxon>Bacteria</taxon>
        <taxon>Pseudomonadati</taxon>
        <taxon>Pseudomonadota</taxon>
        <taxon>Gammaproteobacteria</taxon>
        <taxon>Oceanospirillales</taxon>
        <taxon>Oceanospirillaceae</taxon>
        <taxon>Neptunomonas</taxon>
    </lineage>
</organism>
<reference evidence="2" key="1">
    <citation type="submission" date="2016-10" db="EMBL/GenBank/DDBJ databases">
        <authorList>
            <person name="Varghese N."/>
            <person name="Submissions S."/>
        </authorList>
    </citation>
    <scope>NUCLEOTIDE SEQUENCE [LARGE SCALE GENOMIC DNA]</scope>
    <source>
        <strain evidence="2">CGMCC 1.10971</strain>
    </source>
</reference>
<dbReference type="AlphaFoldDB" id="A0A1I2TKE1"/>
<dbReference type="InterPro" id="IPR019587">
    <property type="entry name" value="Polyketide_cyclase/dehydratase"/>
</dbReference>
<dbReference type="PANTHER" id="PTHR39332">
    <property type="entry name" value="BLL4707 PROTEIN"/>
    <property type="match status" value="1"/>
</dbReference>